<evidence type="ECO:0000256" key="1">
    <source>
        <dbReference type="ARBA" id="ARBA00022475"/>
    </source>
</evidence>
<keyword evidence="4" id="KW-0812">Transmembrane</keyword>
<reference evidence="10 11" key="2">
    <citation type="journal article" date="2014" name="Genome Announc.">
        <title>Complete Genome Sequence of Coprothermobacter proteolyticus DSM 5265.</title>
        <authorList>
            <person name="Alexiev A."/>
            <person name="Coil D.A."/>
            <person name="Badger J.H."/>
            <person name="Enticknap J."/>
            <person name="Ward N."/>
            <person name="Robb F.T."/>
            <person name="Eisen J.A."/>
        </authorList>
    </citation>
    <scope>NUCLEOTIDE SEQUENCE [LARGE SCALE GENOMIC DNA]</scope>
    <source>
        <strain evidence="11">ATCC 35245 / DSM 5265 / OCM 4 / BT</strain>
    </source>
</reference>
<keyword evidence="5" id="KW-1133">Transmembrane helix</keyword>
<dbReference type="OrthoDB" id="9777124at2"/>
<dbReference type="EMBL" id="CP001145">
    <property type="protein sequence ID" value="ACI17819.1"/>
    <property type="molecule type" value="Genomic_DNA"/>
</dbReference>
<keyword evidence="9" id="KW-1208">Phospholipid metabolism</keyword>
<keyword evidence="11" id="KW-1185">Reference proteome</keyword>
<dbReference type="GO" id="GO:0008654">
    <property type="term" value="P:phospholipid biosynthetic process"/>
    <property type="evidence" value="ECO:0007669"/>
    <property type="project" value="UniProtKB-KW"/>
</dbReference>
<dbReference type="KEGG" id="cpo:COPRO5265_0420"/>
<dbReference type="GO" id="GO:0005886">
    <property type="term" value="C:plasma membrane"/>
    <property type="evidence" value="ECO:0007669"/>
    <property type="project" value="InterPro"/>
</dbReference>
<evidence type="ECO:0000256" key="2">
    <source>
        <dbReference type="ARBA" id="ARBA00022516"/>
    </source>
</evidence>
<organism evidence="10 11">
    <name type="scientific">Coprothermobacter proteolyticus (strain ATCC 35245 / DSM 5265 / OCM 4 / BT)</name>
    <dbReference type="NCBI Taxonomy" id="309798"/>
    <lineage>
        <taxon>Bacteria</taxon>
        <taxon>Pseudomonadati</taxon>
        <taxon>Coprothermobacterota</taxon>
        <taxon>Coprothermobacteria</taxon>
        <taxon>Coprothermobacterales</taxon>
        <taxon>Coprothermobacteraceae</taxon>
        <taxon>Coprothermobacter</taxon>
    </lineage>
</organism>
<dbReference type="PANTHER" id="PTHR30309">
    <property type="entry name" value="INNER MEMBRANE PROTEIN YGIH"/>
    <property type="match status" value="1"/>
</dbReference>
<keyword evidence="7" id="KW-0472">Membrane</keyword>
<dbReference type="Proteomes" id="UP000001732">
    <property type="component" value="Chromosome"/>
</dbReference>
<evidence type="ECO:0000256" key="8">
    <source>
        <dbReference type="ARBA" id="ARBA00023209"/>
    </source>
</evidence>
<evidence type="ECO:0000256" key="6">
    <source>
        <dbReference type="ARBA" id="ARBA00023098"/>
    </source>
</evidence>
<keyword evidence="2" id="KW-0444">Lipid biosynthesis</keyword>
<dbReference type="PANTHER" id="PTHR30309:SF0">
    <property type="entry name" value="GLYCEROL-3-PHOSPHATE ACYLTRANSFERASE-RELATED"/>
    <property type="match status" value="1"/>
</dbReference>
<evidence type="ECO:0000256" key="3">
    <source>
        <dbReference type="ARBA" id="ARBA00022679"/>
    </source>
</evidence>
<protein>
    <submittedName>
        <fullName evidence="10">Membrane protein</fullName>
    </submittedName>
</protein>
<gene>
    <name evidence="10" type="ordered locus">COPRO5265_0420</name>
</gene>
<dbReference type="AlphaFoldDB" id="B5Y7N8"/>
<dbReference type="STRING" id="309798.COPRO5265_0420"/>
<dbReference type="HOGENOM" id="CLU_2104849_0_0_9"/>
<proteinExistence type="predicted"/>
<dbReference type="InterPro" id="IPR003811">
    <property type="entry name" value="G3P_acylTferase_PlsY"/>
</dbReference>
<evidence type="ECO:0000256" key="4">
    <source>
        <dbReference type="ARBA" id="ARBA00022692"/>
    </source>
</evidence>
<reference evidence="11" key="1">
    <citation type="submission" date="2008-08" db="EMBL/GenBank/DDBJ databases">
        <title>The complete genome sequence of Coprothermobacter proteolyticus strain ATCC 5245 / DSM 5265 / BT.</title>
        <authorList>
            <person name="Dodson R.J."/>
            <person name="Durkin A.S."/>
            <person name="Wu M."/>
            <person name="Eisen J."/>
            <person name="Sutton G."/>
        </authorList>
    </citation>
    <scope>NUCLEOTIDE SEQUENCE [LARGE SCALE GENOMIC DNA]</scope>
    <source>
        <strain evidence="11">ATCC 35245 / DSM 5265 / OCM 4 / BT</strain>
    </source>
</reference>
<dbReference type="Pfam" id="PF02660">
    <property type="entry name" value="G3P_acyltransf"/>
    <property type="match status" value="1"/>
</dbReference>
<sequence length="115" mass="12321">MHIVFACIVGFLSGSILWSYLLGQLFYDVDIRNYGLDRNPGAMNAFRAKGFWLGASGGLLDALKGFLPASKHKRASAAVVLDAPSVGALYGFCIAHCGNLKWKAGSALSLLEQDK</sequence>
<dbReference type="RefSeq" id="WP_012544471.1">
    <property type="nucleotide sequence ID" value="NC_011295.1"/>
</dbReference>
<name>B5Y7N8_COPPD</name>
<evidence type="ECO:0000256" key="5">
    <source>
        <dbReference type="ARBA" id="ARBA00022989"/>
    </source>
</evidence>
<keyword evidence="3" id="KW-0808">Transferase</keyword>
<evidence type="ECO:0000313" key="10">
    <source>
        <dbReference type="EMBL" id="ACI17819.1"/>
    </source>
</evidence>
<keyword evidence="8" id="KW-0594">Phospholipid biosynthesis</keyword>
<dbReference type="eggNOG" id="COG0344">
    <property type="taxonomic scope" value="Bacteria"/>
</dbReference>
<keyword evidence="1" id="KW-1003">Cell membrane</keyword>
<dbReference type="SMART" id="SM01207">
    <property type="entry name" value="G3P_acyltransf"/>
    <property type="match status" value="1"/>
</dbReference>
<keyword evidence="6" id="KW-0443">Lipid metabolism</keyword>
<evidence type="ECO:0000256" key="9">
    <source>
        <dbReference type="ARBA" id="ARBA00023264"/>
    </source>
</evidence>
<evidence type="ECO:0000313" key="11">
    <source>
        <dbReference type="Proteomes" id="UP000001732"/>
    </source>
</evidence>
<accession>B5Y7N8</accession>
<dbReference type="GO" id="GO:0043772">
    <property type="term" value="F:acyl-phosphate glycerol-3-phosphate acyltransferase activity"/>
    <property type="evidence" value="ECO:0007669"/>
    <property type="project" value="InterPro"/>
</dbReference>
<evidence type="ECO:0000256" key="7">
    <source>
        <dbReference type="ARBA" id="ARBA00023136"/>
    </source>
</evidence>